<reference evidence="1 2" key="1">
    <citation type="submission" date="2019-09" db="EMBL/GenBank/DDBJ databases">
        <title>Non-baumannii Acinetobacter spp. carrying blaNDM-1 isolated in China.</title>
        <authorList>
            <person name="Cui C."/>
            <person name="Chen C."/>
            <person name="Sun J."/>
            <person name="Liu Y."/>
        </authorList>
    </citation>
    <scope>NUCLEOTIDE SEQUENCE [LARGE SCALE GENOMIC DNA]</scope>
    <source>
        <strain evidence="1 2">B18</strain>
    </source>
</reference>
<proteinExistence type="predicted"/>
<dbReference type="SUPFAM" id="SSF51327">
    <property type="entry name" value="Head-binding domain of phage P22 tailspike protein"/>
    <property type="match status" value="1"/>
</dbReference>
<protein>
    <submittedName>
        <fullName evidence="1">Uncharacterized protein</fullName>
    </submittedName>
</protein>
<evidence type="ECO:0000313" key="1">
    <source>
        <dbReference type="EMBL" id="QIC70752.1"/>
    </source>
</evidence>
<dbReference type="AlphaFoldDB" id="A0A6C0Y4G4"/>
<sequence>MTMFLAPYTAIADIDGSPLDAGFIYIGEQGKNPEASPVSVFWDADFTIPAAQPIRTRNGYPVRNGSPAKIYLREPVHSISVKNRNGSTIFVDVNGAGLVSTLLVRPNGETVEQTFNNIDASLAEKQQQINEKAPTEYVNEQLDLKAPQATTYTKTEVDSALALKAPQSNTYTKGEVDASLTAITGGHKAYATLADALANESTFPVNSIIEITNDPNPSNNGTYLWDGVDLTKSDYDPLTQAKADATVKATAAEKNAIQFADEKISQFFTLDFHIEDDFSSVLVDQNKNILLSVNKEGYLATNNTIRDFYKESTDSSFLIVSLDDEILFKSGIEEENKNLQLSSKNPPLKNEEAFNSFGFSAIAPNTTDDLYNLPVSALLPAPMVFATVYSMYDELVSRFDSMSMSVIGLDGRGDEIRQYTYTPKPLITGEVTPGGDTTWDEEDIAPLKIVITTGVHGVERDAIFNLYLLIKEMLENTNRSESMLVIQQAKIVIIPVITPSGVRNITRHNWRNIDVNRNGRSGFTPSDINGEVALDQEEAALAVSLPQLHPDAACFIDHHNFTGGSMAAWASTVNEDTLKVLKKFAFKLNQTILNDYPHIADKPIRLGKNTNGSLARDWQVESNVKAYLIESPLTAGGNDYPIWQNRQLGLDILKLSLSEIIKHHLEDY</sequence>
<dbReference type="Gene3D" id="3.40.630.10">
    <property type="entry name" value="Zn peptidases"/>
    <property type="match status" value="1"/>
</dbReference>
<name>A0A6C0Y4G4_9GAMM</name>
<dbReference type="Proteomes" id="UP000503440">
    <property type="component" value="Chromosome"/>
</dbReference>
<dbReference type="EMBL" id="CP044455">
    <property type="protein sequence ID" value="QIC70752.1"/>
    <property type="molecule type" value="Genomic_DNA"/>
</dbReference>
<gene>
    <name evidence="1" type="ORF">FSC09_10155</name>
</gene>
<dbReference type="RefSeq" id="WP_163146000.1">
    <property type="nucleotide sequence ID" value="NZ_CP044455.1"/>
</dbReference>
<organism evidence="1 2">
    <name type="scientific">Acinetobacter indicus</name>
    <dbReference type="NCBI Taxonomy" id="756892"/>
    <lineage>
        <taxon>Bacteria</taxon>
        <taxon>Pseudomonadati</taxon>
        <taxon>Pseudomonadota</taxon>
        <taxon>Gammaproteobacteria</taxon>
        <taxon>Moraxellales</taxon>
        <taxon>Moraxellaceae</taxon>
        <taxon>Acinetobacter</taxon>
    </lineage>
</organism>
<dbReference type="Gene3D" id="2.170.14.10">
    <property type="entry name" value="Phage P22 tailspike-like, N-terminal domain"/>
    <property type="match status" value="1"/>
</dbReference>
<accession>A0A6C0Y4G4</accession>
<dbReference type="InterPro" id="IPR036730">
    <property type="entry name" value="P22_tailspike_N_sf"/>
</dbReference>
<evidence type="ECO:0000313" key="2">
    <source>
        <dbReference type="Proteomes" id="UP000503440"/>
    </source>
</evidence>
<dbReference type="SUPFAM" id="SSF53187">
    <property type="entry name" value="Zn-dependent exopeptidases"/>
    <property type="match status" value="1"/>
</dbReference>